<keyword evidence="1" id="KW-0812">Transmembrane</keyword>
<sequence>MASASASGLAGKGGGGSRMPYPEKLLIYHAGTGRTTFLACLKVTTLFVFIFFNFLAAPSYIQADEDWYKTAGIILCGTIPLAFVAYSSAAFVSTMTLHLPPFARSSTEMLKRFVANVPPTTRLDIVTMSFIGKPRTTALRVGEMRAVDRRLGMVNFVRDTAGENATRRWWEFRAVGKFHVQTGRNEKVLKNGWVWSEVAGVIRKRGGGGGEKL</sequence>
<keyword evidence="1" id="KW-1133">Transmembrane helix</keyword>
<protein>
    <submittedName>
        <fullName evidence="2">Uncharacterized protein</fullName>
    </submittedName>
</protein>
<dbReference type="AlphaFoldDB" id="A0AAJ0BFL2"/>
<evidence type="ECO:0000313" key="2">
    <source>
        <dbReference type="EMBL" id="KAK1757351.1"/>
    </source>
</evidence>
<gene>
    <name evidence="2" type="ORF">QBC47DRAFT_399692</name>
</gene>
<name>A0AAJ0BFL2_9PEZI</name>
<keyword evidence="3" id="KW-1185">Reference proteome</keyword>
<organism evidence="2 3">
    <name type="scientific">Echria macrotheca</name>
    <dbReference type="NCBI Taxonomy" id="438768"/>
    <lineage>
        <taxon>Eukaryota</taxon>
        <taxon>Fungi</taxon>
        <taxon>Dikarya</taxon>
        <taxon>Ascomycota</taxon>
        <taxon>Pezizomycotina</taxon>
        <taxon>Sordariomycetes</taxon>
        <taxon>Sordariomycetidae</taxon>
        <taxon>Sordariales</taxon>
        <taxon>Schizotheciaceae</taxon>
        <taxon>Echria</taxon>
    </lineage>
</organism>
<keyword evidence="1" id="KW-0472">Membrane</keyword>
<feature type="transmembrane region" description="Helical" evidence="1">
    <location>
        <begin position="67"/>
        <end position="92"/>
    </location>
</feature>
<evidence type="ECO:0000256" key="1">
    <source>
        <dbReference type="SAM" id="Phobius"/>
    </source>
</evidence>
<reference evidence="2" key="1">
    <citation type="submission" date="2023-06" db="EMBL/GenBank/DDBJ databases">
        <title>Genome-scale phylogeny and comparative genomics of the fungal order Sordariales.</title>
        <authorList>
            <consortium name="Lawrence Berkeley National Laboratory"/>
            <person name="Hensen N."/>
            <person name="Bonometti L."/>
            <person name="Westerberg I."/>
            <person name="Brannstrom I.O."/>
            <person name="Guillou S."/>
            <person name="Cros-Aarteil S."/>
            <person name="Calhoun S."/>
            <person name="Haridas S."/>
            <person name="Kuo A."/>
            <person name="Mondo S."/>
            <person name="Pangilinan J."/>
            <person name="Riley R."/>
            <person name="Labutti K."/>
            <person name="Andreopoulos B."/>
            <person name="Lipzen A."/>
            <person name="Chen C."/>
            <person name="Yanf M."/>
            <person name="Daum C."/>
            <person name="Ng V."/>
            <person name="Clum A."/>
            <person name="Steindorff A."/>
            <person name="Ohm R."/>
            <person name="Martin F."/>
            <person name="Silar P."/>
            <person name="Natvig D."/>
            <person name="Lalanne C."/>
            <person name="Gautier V."/>
            <person name="Ament-Velasquez S.L."/>
            <person name="Kruys A."/>
            <person name="Hutchinson M.I."/>
            <person name="Powell A.J."/>
            <person name="Barry K."/>
            <person name="Miller A.N."/>
            <person name="Grigoriev I.V."/>
            <person name="Debuchy R."/>
            <person name="Gladieux P."/>
            <person name="Thoren M.H."/>
            <person name="Johannesson H."/>
        </authorList>
    </citation>
    <scope>NUCLEOTIDE SEQUENCE</scope>
    <source>
        <strain evidence="2">PSN4</strain>
    </source>
</reference>
<dbReference type="Proteomes" id="UP001239445">
    <property type="component" value="Unassembled WGS sequence"/>
</dbReference>
<proteinExistence type="predicted"/>
<dbReference type="EMBL" id="MU839830">
    <property type="protein sequence ID" value="KAK1757351.1"/>
    <property type="molecule type" value="Genomic_DNA"/>
</dbReference>
<accession>A0AAJ0BFL2</accession>
<feature type="transmembrane region" description="Helical" evidence="1">
    <location>
        <begin position="37"/>
        <end position="61"/>
    </location>
</feature>
<evidence type="ECO:0000313" key="3">
    <source>
        <dbReference type="Proteomes" id="UP001239445"/>
    </source>
</evidence>
<comment type="caution">
    <text evidence="2">The sequence shown here is derived from an EMBL/GenBank/DDBJ whole genome shotgun (WGS) entry which is preliminary data.</text>
</comment>